<keyword evidence="2" id="KW-0378">Hydrolase</keyword>
<comment type="caution">
    <text evidence="2">The sequence shown here is derived from an EMBL/GenBank/DDBJ whole genome shotgun (WGS) entry which is preliminary data.</text>
</comment>
<dbReference type="SMART" id="SM00849">
    <property type="entry name" value="Lactamase_B"/>
    <property type="match status" value="1"/>
</dbReference>
<dbReference type="Gene3D" id="3.60.15.10">
    <property type="entry name" value="Ribonuclease Z/Hydroxyacylglutathione hydrolase-like"/>
    <property type="match status" value="1"/>
</dbReference>
<name>A0A3P1WX19_9ACTN</name>
<evidence type="ECO:0000259" key="1">
    <source>
        <dbReference type="SMART" id="SM00849"/>
    </source>
</evidence>
<feature type="domain" description="Metallo-beta-lactamase" evidence="1">
    <location>
        <begin position="17"/>
        <end position="179"/>
    </location>
</feature>
<proteinExistence type="predicted"/>
<evidence type="ECO:0000313" key="2">
    <source>
        <dbReference type="EMBL" id="RRD49960.1"/>
    </source>
</evidence>
<sequence length="200" mass="21414">MRIEHLETHAPGQPDFRNNVWLVGDDTEVIVIDPAHDAAGVAEAVAGRTVRAVLLTHGHWDHVTAAPAFAALVGDPPIHLNPADRFLWEEVHPGVPFQPLRDGDGFTVAGGSLRALATPGHTPGATCLVTDGVVFSGDTLFQGGPGATRWDYSDFDLIIASIRDRLLPLPDATLIHTGHGESTTIGAEKPHLDEWIARGW</sequence>
<gene>
    <name evidence="2" type="ORF">EII35_06230</name>
</gene>
<dbReference type="AlphaFoldDB" id="A0A3P1WX19"/>
<dbReference type="GO" id="GO:0016787">
    <property type="term" value="F:hydrolase activity"/>
    <property type="evidence" value="ECO:0007669"/>
    <property type="project" value="UniProtKB-KW"/>
</dbReference>
<dbReference type="EMBL" id="RQYT01000010">
    <property type="protein sequence ID" value="RRD49960.1"/>
    <property type="molecule type" value="Genomic_DNA"/>
</dbReference>
<dbReference type="SUPFAM" id="SSF56281">
    <property type="entry name" value="Metallo-hydrolase/oxidoreductase"/>
    <property type="match status" value="1"/>
</dbReference>
<dbReference type="RefSeq" id="WP_125227597.1">
    <property type="nucleotide sequence ID" value="NZ_RQYT01000010.1"/>
</dbReference>
<accession>A0A3P1WX19</accession>
<protein>
    <submittedName>
        <fullName evidence="2">MBL fold metallo-hydrolase</fullName>
    </submittedName>
</protein>
<dbReference type="InterPro" id="IPR051453">
    <property type="entry name" value="MBL_Glyoxalase_II"/>
</dbReference>
<dbReference type="Pfam" id="PF00753">
    <property type="entry name" value="Lactamase_B"/>
    <property type="match status" value="1"/>
</dbReference>
<dbReference type="InterPro" id="IPR036866">
    <property type="entry name" value="RibonucZ/Hydroxyglut_hydro"/>
</dbReference>
<dbReference type="PANTHER" id="PTHR46233">
    <property type="entry name" value="HYDROXYACYLGLUTATHIONE HYDROLASE GLOC"/>
    <property type="match status" value="1"/>
</dbReference>
<dbReference type="CDD" id="cd06262">
    <property type="entry name" value="metallo-hydrolase-like_MBL-fold"/>
    <property type="match status" value="1"/>
</dbReference>
<dbReference type="OrthoDB" id="2971563at2"/>
<organism evidence="2 3">
    <name type="scientific">Arachnia propionica</name>
    <dbReference type="NCBI Taxonomy" id="1750"/>
    <lineage>
        <taxon>Bacteria</taxon>
        <taxon>Bacillati</taxon>
        <taxon>Actinomycetota</taxon>
        <taxon>Actinomycetes</taxon>
        <taxon>Propionibacteriales</taxon>
        <taxon>Propionibacteriaceae</taxon>
        <taxon>Arachnia</taxon>
    </lineage>
</organism>
<evidence type="ECO:0000313" key="3">
    <source>
        <dbReference type="Proteomes" id="UP000280935"/>
    </source>
</evidence>
<dbReference type="InterPro" id="IPR001279">
    <property type="entry name" value="Metallo-B-lactamas"/>
</dbReference>
<reference evidence="2 3" key="1">
    <citation type="submission" date="2018-11" db="EMBL/GenBank/DDBJ databases">
        <title>Genomes From Bacteria Associated with the Canine Oral Cavity: a Test Case for Automated Genome-Based Taxonomic Assignment.</title>
        <authorList>
            <person name="Coil D.A."/>
            <person name="Jospin G."/>
            <person name="Darling A.E."/>
            <person name="Wallis C."/>
            <person name="Davis I.J."/>
            <person name="Harris S."/>
            <person name="Eisen J.A."/>
            <person name="Holcombe L.J."/>
            <person name="O'Flynn C."/>
        </authorList>
    </citation>
    <scope>NUCLEOTIDE SEQUENCE [LARGE SCALE GENOMIC DNA]</scope>
    <source>
        <strain evidence="2 3">OH2822_COT-296</strain>
    </source>
</reference>
<dbReference type="PANTHER" id="PTHR46233:SF4">
    <property type="entry name" value="METALLO-BETA-LACTAMASE DOMAIN-CONTAINING PROTEIN"/>
    <property type="match status" value="1"/>
</dbReference>
<dbReference type="Proteomes" id="UP000280935">
    <property type="component" value="Unassembled WGS sequence"/>
</dbReference>